<sequence>MAAVSTLGQPETLFNSLQVALGDLRPESDSPLEELQQARLAALSSLRSGFEITNIAPNGDQPQHVPQQTLAELAQIVASAIDRSGQRVQRRAIGRGPLTQPLGNGREAVTRSLGPFLDGEHRPVILDVITPIPLVGIQWAGASQPFLFVDPASASGTSNAMTLGAGSVWIASSQFAAGSPNPSFIGLSIQSGTISFGQTITMDARPIIVPNAALVELVVETQPNGISSASPSKPTVSVPAKATFTFQNSGSAAGGALTAADDMSVSFFGSSKQFTLQSASPVLIDDPPRIEFLFKPESEQFVVNTPTSTIAQFSGEMSIKSVAWSLNVTQENANVLAQASGAGSLSMTLADGLTASVVDGRSVKCGPCSLTVDSDFYSIVGTSGTTLNVPWPITPISNALITARTPKPFEYAYQQQFSDDTEMFELILSIDASFDQPRTVDGARILVIGSGSCTFSRMGTSKQTLIDGSPVTTSSSPLSYHYALKNTLLELSPPTRLEITVVEKNGSRLQASINMFSNLRTAIPFLPDPYVTNTDPLAVQSTRDASAMVVQIAVSFPTSTANAQVDISFIQATSDPSASNLRSLLLSNGNLIQPLASFSTESVINRSLPFWLDVSSSISQFGLGLAAQGGSTDSTTDTAAQVTPEVTDLMLNVDNRNVDVAALPIIQWEPVYTPDPMVFLDSTNQTQPFPSPLRYSDSGPITRFSTNSATLVPFNPRAAIDSLIDGWKTQQDSVTAVFTLPFGMIAQATLSHPILLGFPSPRLLQVQPSFKSSVMEGGDQISILGVAPRRLSIPQLVSPAVADSASIPGTAQQLQNTLANTNPPLTAISSAGTDVMTKAFNDTFNSDQTGKIPVTRVDISGFGASMFSDWRKADTNSETAITKVQFDVMVGRTAREVIQLASVLHWIVKVKLVRTITIERLNSGVVVRHDSNWQPASDGFFAPENVTHAGIVAAVNSITNIRDVNTGPPVTVNNPGDPTHPIQLVAVMFDCMLQVQNAVAGSTSQGTPVRDAIGYVQTTVGGTLSAVQFTQLLSNVGGSLGGGIDCTARIGGSGQLMRLQQVTIAASSPPTGDNQFCIATWGSPVFPGGGQWSFLTVSAGDDSPKAISKNGVPLIIEGPAGQMPTANSPFRFSDPSDLFKLTNPGVNYCLCHTTGSQKLLLPRPIIRPAAPWAVTTDTTGNPLLADPFALGTSTGPFPRFAVCIPFLDANYQLFISASGDFKLQLEPNSTSTSFTLPATRRILASSDNHRGVVFSGDDQGHPATVDISIDTSNTTLPWSFSLQNFSLISECPTFGDGQPDPIASSEVSRIIGSIVSDPQQGTQVSRQPTFQFGPAMKPVKEALAFLDQFGLIPPLTIHMTNEWSADAFIDVQLDKDEFGPLPPIFESFELQIRFSQHGLSASADFGLKVRLKFGKPWVLTLMGQIAWSLSTDGGSLFTLQLGAGAGADFGFGDFKAFGSVEFTIIGMKGSHGWGWGFSLLITVHIDWRLISLEVDIEAGHMSMKTLCNNGQDETKWGLVQATVAIDLHLCFIVDIDVTYHTEKSEKYNGGRCNMDIQDGGVMGIPP</sequence>
<proteinExistence type="predicted"/>
<gene>
    <name evidence="1" type="ORF">JMJ35_007290</name>
</gene>
<reference evidence="1" key="1">
    <citation type="submission" date="2023-03" db="EMBL/GenBank/DDBJ databases">
        <title>Complete genome of Cladonia borealis.</title>
        <authorList>
            <person name="Park H."/>
        </authorList>
    </citation>
    <scope>NUCLEOTIDE SEQUENCE</scope>
    <source>
        <strain evidence="1">ANT050790</strain>
    </source>
</reference>
<name>A0AA39QWW7_9LECA</name>
<keyword evidence="2" id="KW-1185">Reference proteome</keyword>
<dbReference type="EMBL" id="JAFEKC020000017">
    <property type="protein sequence ID" value="KAK0509896.1"/>
    <property type="molecule type" value="Genomic_DNA"/>
</dbReference>
<dbReference type="Proteomes" id="UP001166286">
    <property type="component" value="Unassembled WGS sequence"/>
</dbReference>
<comment type="caution">
    <text evidence="1">The sequence shown here is derived from an EMBL/GenBank/DDBJ whole genome shotgun (WGS) entry which is preliminary data.</text>
</comment>
<evidence type="ECO:0000313" key="2">
    <source>
        <dbReference type="Proteomes" id="UP001166286"/>
    </source>
</evidence>
<organism evidence="1 2">
    <name type="scientific">Cladonia borealis</name>
    <dbReference type="NCBI Taxonomy" id="184061"/>
    <lineage>
        <taxon>Eukaryota</taxon>
        <taxon>Fungi</taxon>
        <taxon>Dikarya</taxon>
        <taxon>Ascomycota</taxon>
        <taxon>Pezizomycotina</taxon>
        <taxon>Lecanoromycetes</taxon>
        <taxon>OSLEUM clade</taxon>
        <taxon>Lecanoromycetidae</taxon>
        <taxon>Lecanorales</taxon>
        <taxon>Lecanorineae</taxon>
        <taxon>Cladoniaceae</taxon>
        <taxon>Cladonia</taxon>
    </lineage>
</organism>
<accession>A0AA39QWW7</accession>
<evidence type="ECO:0000313" key="1">
    <source>
        <dbReference type="EMBL" id="KAK0509896.1"/>
    </source>
</evidence>
<protein>
    <submittedName>
        <fullName evidence="1">Uncharacterized protein</fullName>
    </submittedName>
</protein>